<dbReference type="Gene3D" id="3.40.50.12710">
    <property type="match status" value="1"/>
</dbReference>
<accession>A0A0A8X3N7</accession>
<dbReference type="InterPro" id="IPR038375">
    <property type="entry name" value="NDUFAF7_sf"/>
</dbReference>
<dbReference type="RefSeq" id="WP_041965478.1">
    <property type="nucleotide sequence ID" value="NZ_BASE01000038.1"/>
</dbReference>
<dbReference type="GO" id="GO:0032259">
    <property type="term" value="P:methylation"/>
    <property type="evidence" value="ECO:0007669"/>
    <property type="project" value="UniProtKB-KW"/>
</dbReference>
<comment type="caution">
    <text evidence="3">The sequence shown here is derived from an EMBL/GenBank/DDBJ whole genome shotgun (WGS) entry which is preliminary data.</text>
</comment>
<evidence type="ECO:0000313" key="4">
    <source>
        <dbReference type="Proteomes" id="UP000031014"/>
    </source>
</evidence>
<keyword evidence="4" id="KW-1185">Reference proteome</keyword>
<dbReference type="PANTHER" id="PTHR12049">
    <property type="entry name" value="PROTEIN ARGININE METHYLTRANSFERASE NDUFAF7, MITOCHONDRIAL"/>
    <property type="match status" value="1"/>
</dbReference>
<keyword evidence="2" id="KW-0808">Transferase</keyword>
<evidence type="ECO:0000256" key="1">
    <source>
        <dbReference type="ARBA" id="ARBA00022603"/>
    </source>
</evidence>
<evidence type="ECO:0000313" key="3">
    <source>
        <dbReference type="EMBL" id="GAM13647.1"/>
    </source>
</evidence>
<gene>
    <name evidence="3" type="ORF">SAMD00020551_1793</name>
</gene>
<reference evidence="3 4" key="1">
    <citation type="submission" date="2013-06" db="EMBL/GenBank/DDBJ databases">
        <title>Whole genome shotgun sequence of Bacillus selenatarsenatis SF-1.</title>
        <authorList>
            <person name="Kuroda M."/>
            <person name="Sei K."/>
            <person name="Yamashita M."/>
            <person name="Ike M."/>
        </authorList>
    </citation>
    <scope>NUCLEOTIDE SEQUENCE [LARGE SCALE GENOMIC DNA]</scope>
    <source>
        <strain evidence="3 4">SF-1</strain>
    </source>
</reference>
<dbReference type="STRING" id="1321606.SAMD00020551_1793"/>
<dbReference type="InterPro" id="IPR029063">
    <property type="entry name" value="SAM-dependent_MTases_sf"/>
</dbReference>
<organism evidence="3 4">
    <name type="scientific">Mesobacillus selenatarsenatis (strain DSM 18680 / JCM 14380 / FERM P-15431 / SF-1)</name>
    <dbReference type="NCBI Taxonomy" id="1321606"/>
    <lineage>
        <taxon>Bacteria</taxon>
        <taxon>Bacillati</taxon>
        <taxon>Bacillota</taxon>
        <taxon>Bacilli</taxon>
        <taxon>Bacillales</taxon>
        <taxon>Bacillaceae</taxon>
        <taxon>Mesobacillus</taxon>
    </lineage>
</organism>
<dbReference type="PANTHER" id="PTHR12049:SF7">
    <property type="entry name" value="PROTEIN ARGININE METHYLTRANSFERASE NDUFAF7, MITOCHONDRIAL"/>
    <property type="match status" value="1"/>
</dbReference>
<proteinExistence type="predicted"/>
<dbReference type="SUPFAM" id="SSF53335">
    <property type="entry name" value="S-adenosyl-L-methionine-dependent methyltransferases"/>
    <property type="match status" value="1"/>
</dbReference>
<dbReference type="Proteomes" id="UP000031014">
    <property type="component" value="Unassembled WGS sequence"/>
</dbReference>
<name>A0A0A8X3N7_MESS1</name>
<dbReference type="AlphaFoldDB" id="A0A0A8X3N7"/>
<dbReference type="GO" id="GO:0035243">
    <property type="term" value="F:protein-arginine omega-N symmetric methyltransferase activity"/>
    <property type="evidence" value="ECO:0007669"/>
    <property type="project" value="TreeGrafter"/>
</dbReference>
<dbReference type="EMBL" id="BASE01000038">
    <property type="protein sequence ID" value="GAM13647.1"/>
    <property type="molecule type" value="Genomic_DNA"/>
</dbReference>
<protein>
    <submittedName>
        <fullName evidence="3">COG1565 uncharacterized conserved protein</fullName>
    </submittedName>
</protein>
<dbReference type="Pfam" id="PF02636">
    <property type="entry name" value="Methyltransf_28"/>
    <property type="match status" value="1"/>
</dbReference>
<evidence type="ECO:0000256" key="2">
    <source>
        <dbReference type="ARBA" id="ARBA00022679"/>
    </source>
</evidence>
<dbReference type="InterPro" id="IPR003788">
    <property type="entry name" value="NDUFAF7"/>
</dbReference>
<dbReference type="OrthoDB" id="9794208at2"/>
<sequence>MKEIIRQIIDASPEKMISYAEYMELALYHPEEGYYIKERQKIGKEGDFYTSSNVSDVFGKLIGKWFAKHSRNLGLPPAACEIGAGNGRFARAFIQGWNDLNDERLSYFIVEASPYHRKLQEVELNGLEDVKLLYGSTFADTGMKEGLVFSNELFDAFPVHVVEKSEGIVREVFVGHENGQLKEIMVPVMDDRITAFLNDQELELAEGQRIEIPLAFEPFIESISDTLTKGLMITVDYGYTKEEWMHPSRRRGSLRGYYQHQMHHDVLQHPGEMDITSHVHFDAIKIIGEKYSLNFVQKMRQDEFLMAAGILEELAEHNDPNPFSEASKRNRAIRSLILPGGISQSFDVVIQAKGLDKKAEKLF</sequence>
<keyword evidence="1" id="KW-0489">Methyltransferase</keyword>